<sequence length="140" mass="15660">MKLFISINSPSQDMAKSPIDEAITFVAAHAAMENRQGRFPAGPTLDITFMLSSKQEAPPFTGMRMGGYDKQGDTLYFEAAVPEKITQSDAAPRYVALVMQDMVDNAKEYFDEMDIDFDIDNWRRVIDVLTAAETEQAVTH</sequence>
<evidence type="ECO:0000313" key="1">
    <source>
        <dbReference type="EMBL" id="AOV16793.1"/>
    </source>
</evidence>
<reference evidence="1 2" key="1">
    <citation type="submission" date="2016-09" db="EMBL/GenBank/DDBJ databases">
        <title>Acidihalobacter prosperus V6 (DSM14174).</title>
        <authorList>
            <person name="Khaleque H.N."/>
            <person name="Ramsay J.P."/>
            <person name="Murphy R.J.T."/>
            <person name="Kaksonen A.H."/>
            <person name="Boxall N.J."/>
            <person name="Watkin E.L.J."/>
        </authorList>
    </citation>
    <scope>NUCLEOTIDE SEQUENCE [LARGE SCALE GENOMIC DNA]</scope>
    <source>
        <strain evidence="1 2">V6</strain>
    </source>
</reference>
<evidence type="ECO:0000313" key="2">
    <source>
        <dbReference type="Proteomes" id="UP000095342"/>
    </source>
</evidence>
<accession>A0A1D8K750</accession>
<dbReference type="KEGG" id="aaeo:BJI67_06725"/>
<dbReference type="RefSeq" id="WP_070072377.1">
    <property type="nucleotide sequence ID" value="NZ_CP017448.1"/>
</dbReference>
<dbReference type="EMBL" id="CP017448">
    <property type="protein sequence ID" value="AOV16793.1"/>
    <property type="molecule type" value="Genomic_DNA"/>
</dbReference>
<organism evidence="1 2">
    <name type="scientific">Acidihalobacter aeolianus</name>
    <dbReference type="NCBI Taxonomy" id="2792603"/>
    <lineage>
        <taxon>Bacteria</taxon>
        <taxon>Pseudomonadati</taxon>
        <taxon>Pseudomonadota</taxon>
        <taxon>Gammaproteobacteria</taxon>
        <taxon>Chromatiales</taxon>
        <taxon>Ectothiorhodospiraceae</taxon>
        <taxon>Acidihalobacter</taxon>
    </lineage>
</organism>
<gene>
    <name evidence="1" type="ORF">BJI67_06725</name>
</gene>
<name>A0A1D8K750_9GAMM</name>
<keyword evidence="2" id="KW-1185">Reference proteome</keyword>
<proteinExistence type="predicted"/>
<dbReference type="Proteomes" id="UP000095342">
    <property type="component" value="Chromosome"/>
</dbReference>
<dbReference type="AlphaFoldDB" id="A0A1D8K750"/>
<protein>
    <submittedName>
        <fullName evidence="1">Uncharacterized protein</fullName>
    </submittedName>
</protein>